<dbReference type="NCBIfam" id="NF004366">
    <property type="entry name" value="PRK05738.3-2"/>
    <property type="match status" value="1"/>
</dbReference>
<name>A0A0F9EYP3_9ZZZZ</name>
<evidence type="ECO:0000256" key="4">
    <source>
        <dbReference type="ARBA" id="ARBA00022980"/>
    </source>
</evidence>
<dbReference type="NCBIfam" id="NF004359">
    <property type="entry name" value="PRK05738.1-3"/>
    <property type="match status" value="1"/>
</dbReference>
<evidence type="ECO:0000313" key="6">
    <source>
        <dbReference type="EMBL" id="KKL79218.1"/>
    </source>
</evidence>
<sequence>MKSPYDIIKVPLITEKSTILKERENKYAFLVDNRANKDEIKRAVEELFKVKVLAVNTSYLRGKIKRMGRHSGKTPDVKKAVLTLKEGEKIEIFEGT</sequence>
<dbReference type="GO" id="GO:0005840">
    <property type="term" value="C:ribosome"/>
    <property type="evidence" value="ECO:0007669"/>
    <property type="project" value="UniProtKB-KW"/>
</dbReference>
<dbReference type="GO" id="GO:0019843">
    <property type="term" value="F:rRNA binding"/>
    <property type="evidence" value="ECO:0007669"/>
    <property type="project" value="UniProtKB-KW"/>
</dbReference>
<proteinExistence type="inferred from homology"/>
<organism evidence="6">
    <name type="scientific">marine sediment metagenome</name>
    <dbReference type="NCBI Taxonomy" id="412755"/>
    <lineage>
        <taxon>unclassified sequences</taxon>
        <taxon>metagenomes</taxon>
        <taxon>ecological metagenomes</taxon>
    </lineage>
</organism>
<dbReference type="FunFam" id="3.30.70.330:FF:000001">
    <property type="entry name" value="50S ribosomal protein L23"/>
    <property type="match status" value="1"/>
</dbReference>
<dbReference type="EMBL" id="LAZR01023232">
    <property type="protein sequence ID" value="KKL79218.1"/>
    <property type="molecule type" value="Genomic_DNA"/>
</dbReference>
<gene>
    <name evidence="6" type="ORF">LCGC14_2017050</name>
</gene>
<dbReference type="InterPro" id="IPR013025">
    <property type="entry name" value="Ribosomal_uL23-like"/>
</dbReference>
<dbReference type="PANTHER" id="PTHR11620">
    <property type="entry name" value="60S RIBOSOMAL PROTEIN L23A"/>
    <property type="match status" value="1"/>
</dbReference>
<dbReference type="GO" id="GO:1990904">
    <property type="term" value="C:ribonucleoprotein complex"/>
    <property type="evidence" value="ECO:0007669"/>
    <property type="project" value="UniProtKB-KW"/>
</dbReference>
<accession>A0A0F9EYP3</accession>
<comment type="similarity">
    <text evidence="1">Belongs to the universal ribosomal protein uL23 family.</text>
</comment>
<evidence type="ECO:0000256" key="1">
    <source>
        <dbReference type="ARBA" id="ARBA00006700"/>
    </source>
</evidence>
<protein>
    <recommendedName>
        <fullName evidence="7">50S ribosomal protein L23</fullName>
    </recommendedName>
</protein>
<comment type="caution">
    <text evidence="6">The sequence shown here is derived from an EMBL/GenBank/DDBJ whole genome shotgun (WGS) entry which is preliminary data.</text>
</comment>
<dbReference type="SUPFAM" id="SSF54189">
    <property type="entry name" value="Ribosomal proteins S24e, L23 and L15e"/>
    <property type="match status" value="1"/>
</dbReference>
<dbReference type="HAMAP" id="MF_01369_B">
    <property type="entry name" value="Ribosomal_uL23_B"/>
    <property type="match status" value="1"/>
</dbReference>
<dbReference type="AlphaFoldDB" id="A0A0F9EYP3"/>
<keyword evidence="2" id="KW-0699">rRNA-binding</keyword>
<dbReference type="GO" id="GO:0006412">
    <property type="term" value="P:translation"/>
    <property type="evidence" value="ECO:0007669"/>
    <property type="project" value="InterPro"/>
</dbReference>
<dbReference type="Gene3D" id="3.30.70.330">
    <property type="match status" value="1"/>
</dbReference>
<evidence type="ECO:0000256" key="3">
    <source>
        <dbReference type="ARBA" id="ARBA00022884"/>
    </source>
</evidence>
<keyword evidence="3" id="KW-0694">RNA-binding</keyword>
<evidence type="ECO:0008006" key="7">
    <source>
        <dbReference type="Google" id="ProtNLM"/>
    </source>
</evidence>
<dbReference type="InterPro" id="IPR012677">
    <property type="entry name" value="Nucleotide-bd_a/b_plait_sf"/>
</dbReference>
<dbReference type="Pfam" id="PF00276">
    <property type="entry name" value="Ribosomal_L23"/>
    <property type="match status" value="1"/>
</dbReference>
<keyword evidence="5" id="KW-0687">Ribonucleoprotein</keyword>
<dbReference type="NCBIfam" id="NF004363">
    <property type="entry name" value="PRK05738.2-4"/>
    <property type="match status" value="1"/>
</dbReference>
<keyword evidence="4" id="KW-0689">Ribosomal protein</keyword>
<evidence type="ECO:0000256" key="5">
    <source>
        <dbReference type="ARBA" id="ARBA00023274"/>
    </source>
</evidence>
<dbReference type="GO" id="GO:0003735">
    <property type="term" value="F:structural constituent of ribosome"/>
    <property type="evidence" value="ECO:0007669"/>
    <property type="project" value="InterPro"/>
</dbReference>
<evidence type="ECO:0000256" key="2">
    <source>
        <dbReference type="ARBA" id="ARBA00022730"/>
    </source>
</evidence>
<reference evidence="6" key="1">
    <citation type="journal article" date="2015" name="Nature">
        <title>Complex archaea that bridge the gap between prokaryotes and eukaryotes.</title>
        <authorList>
            <person name="Spang A."/>
            <person name="Saw J.H."/>
            <person name="Jorgensen S.L."/>
            <person name="Zaremba-Niedzwiedzka K."/>
            <person name="Martijn J."/>
            <person name="Lind A.E."/>
            <person name="van Eijk R."/>
            <person name="Schleper C."/>
            <person name="Guy L."/>
            <person name="Ettema T.J."/>
        </authorList>
    </citation>
    <scope>NUCLEOTIDE SEQUENCE</scope>
</reference>
<dbReference type="InterPro" id="IPR012678">
    <property type="entry name" value="Ribosomal_uL23/eL15/eS24_sf"/>
</dbReference>